<dbReference type="Pfam" id="PF08662">
    <property type="entry name" value="eIF2A"/>
    <property type="match status" value="1"/>
</dbReference>
<keyword evidence="4 6" id="KW-0694">RNA-binding</keyword>
<keyword evidence="5 6" id="KW-0648">Protein biosynthesis</keyword>
<dbReference type="PROSITE" id="PS50102">
    <property type="entry name" value="RRM"/>
    <property type="match status" value="1"/>
</dbReference>
<protein>
    <recommendedName>
        <fullName evidence="6 7">Eukaryotic translation initiation factor 3 subunit B</fullName>
        <shortName evidence="6 7">eIF3b</shortName>
    </recommendedName>
    <alternativeName>
        <fullName evidence="6">Eukaryotic translation initiation factor 3 subunit 9</fullName>
    </alternativeName>
</protein>
<dbReference type="PANTHER" id="PTHR14068:SF0">
    <property type="entry name" value="EUKARYOTIC TRANSLATION INITIATION FACTOR 3 SUBUNIT B"/>
    <property type="match status" value="1"/>
</dbReference>
<dbReference type="InterPro" id="IPR034363">
    <property type="entry name" value="eIF3B_RRM"/>
</dbReference>
<dbReference type="FunFam" id="2.130.10.10:FF:003373">
    <property type="entry name" value="Eukaryotic translation initiation factor 3 subunit B"/>
    <property type="match status" value="1"/>
</dbReference>
<dbReference type="PANTHER" id="PTHR14068">
    <property type="entry name" value="EUKARYOTIC TRANSLATION INITIATION FACTOR 3 EIF3 -RELATED"/>
    <property type="match status" value="1"/>
</dbReference>
<dbReference type="GO" id="GO:0003723">
    <property type="term" value="F:RNA binding"/>
    <property type="evidence" value="ECO:0007669"/>
    <property type="project" value="UniProtKB-UniRule"/>
</dbReference>
<dbReference type="Gene3D" id="3.30.70.330">
    <property type="match status" value="1"/>
</dbReference>
<comment type="function">
    <text evidence="7">Component of the eukaryotic translation initiation factor 3 (eIF-3) complex, which is involved in protein synthesis and, together with other initiation factors, stimulates binding of mRNA and methionyl-tRNAi to the 40S ribosome.</text>
</comment>
<comment type="caution">
    <text evidence="10">The sequence shown here is derived from an EMBL/GenBank/DDBJ whole genome shotgun (WGS) entry which is preliminary data.</text>
</comment>
<comment type="similarity">
    <text evidence="6 7">Belongs to the eIF-3 subunit B family.</text>
</comment>
<dbReference type="InterPro" id="IPR015943">
    <property type="entry name" value="WD40/YVTN_repeat-like_dom_sf"/>
</dbReference>
<keyword evidence="8" id="KW-0175">Coiled coil</keyword>
<dbReference type="InterPro" id="IPR035979">
    <property type="entry name" value="RBD_domain_sf"/>
</dbReference>
<evidence type="ECO:0000256" key="6">
    <source>
        <dbReference type="HAMAP-Rule" id="MF_03001"/>
    </source>
</evidence>
<dbReference type="GO" id="GO:0031369">
    <property type="term" value="F:translation initiation factor binding"/>
    <property type="evidence" value="ECO:0007669"/>
    <property type="project" value="InterPro"/>
</dbReference>
<dbReference type="InterPro" id="IPR012677">
    <property type="entry name" value="Nucleotide-bd_a/b_plait_sf"/>
</dbReference>
<proteinExistence type="inferred from homology"/>
<sequence>MTIFDSDEELVTTLSDFEPPVQIDSSFSKFIVVDNIPVAPEAKHEKLKSILVKIYSNRPGAEVVGIHLALDAQRNTKGFAFIEYSKKESAIDAATSLNNYPLDKSHTLKVNLLDDFSKFANFDESYKPPTREEFKPKPNYNQWLSDSKALKGYDQFVTRYGEYTDICWNEMYVGKPMVEKSSVSLTSSYVQWSNTGSYLVTFHPDGIALYGGKDWIQVNLFEHRGVQLVDFSPEDKYLITFAPIASDNPNAPKSIVVWDVRSGKKLRSFMAPPKEHFTWPAFHWSAKDKFIARIEQEKGIHIYETPSMNLLEDKIYEVKGIKDFSWSPTDLSLAYFVPANDPLPAKICLVEMPSKKLLAEKSIWGATDARFHWQNEGAYLCVKTDKVIAGKTKKEKIPTTSFELFRTHEPNVPIESFEIQYAIKAFSWEPRGKRICIIHGEFKMNMFVSFLEVQKSSVKLVSKLENRKLNTIFWSPRGTLVLLANLGDTGELEFYNTQDCESYGTQEHLQCTGVDWNPSGRYVTTFVSHWKVQTDTGFNIWSFNGDLVYSVLKDRFFQFNWRPRPKFMLTNKEINQIKQNIKKYQEKFDKQDEDDNKAIQHIEQTRLDNLMKEFLSFLQKGEQEYQALEPTRKQLGSYEDIDTNDVYESVETIEELIDIKTIVLKK</sequence>
<evidence type="ECO:0000256" key="4">
    <source>
        <dbReference type="ARBA" id="ARBA00022884"/>
    </source>
</evidence>
<dbReference type="Gene3D" id="2.130.10.10">
    <property type="entry name" value="YVTN repeat-like/Quinoprotein amine dehydrogenase"/>
    <property type="match status" value="1"/>
</dbReference>
<organism evidence="10 11">
    <name type="scientific">Dictyostelium firmibasis</name>
    <dbReference type="NCBI Taxonomy" id="79012"/>
    <lineage>
        <taxon>Eukaryota</taxon>
        <taxon>Amoebozoa</taxon>
        <taxon>Evosea</taxon>
        <taxon>Eumycetozoa</taxon>
        <taxon>Dictyostelia</taxon>
        <taxon>Dictyosteliales</taxon>
        <taxon>Dictyosteliaceae</taxon>
        <taxon>Dictyostelium</taxon>
    </lineage>
</organism>
<dbReference type="HAMAP" id="MF_03001">
    <property type="entry name" value="eIF3b"/>
    <property type="match status" value="1"/>
</dbReference>
<evidence type="ECO:0000313" key="11">
    <source>
        <dbReference type="Proteomes" id="UP001344447"/>
    </source>
</evidence>
<dbReference type="SMART" id="SM00360">
    <property type="entry name" value="RRM"/>
    <property type="match status" value="1"/>
</dbReference>
<comment type="function">
    <text evidence="6">RNA-binding component of the eukaryotic translation initiation factor 3 (eIF-3) complex, which is involved in protein synthesis of a specialized repertoire of mRNAs and, together with other initiation factors, stimulates binding of mRNA and methionyl-tRNAi to the 40S ribosome. The eIF-3 complex specifically targets and initiates translation of a subset of mRNAs involved in cell proliferation.</text>
</comment>
<keyword evidence="3 6" id="KW-0396">Initiation factor</keyword>
<dbReference type="InterPro" id="IPR011400">
    <property type="entry name" value="EIF3B"/>
</dbReference>
<evidence type="ECO:0000256" key="8">
    <source>
        <dbReference type="SAM" id="Coils"/>
    </source>
</evidence>
<evidence type="ECO:0000256" key="3">
    <source>
        <dbReference type="ARBA" id="ARBA00022540"/>
    </source>
</evidence>
<reference evidence="10 11" key="1">
    <citation type="submission" date="2023-11" db="EMBL/GenBank/DDBJ databases">
        <title>Dfirmibasis_genome.</title>
        <authorList>
            <person name="Edelbroek B."/>
            <person name="Kjellin J."/>
            <person name="Jerlstrom-Hultqvist J."/>
            <person name="Soderbom F."/>
        </authorList>
    </citation>
    <scope>NUCLEOTIDE SEQUENCE [LARGE SCALE GENOMIC DNA]</scope>
    <source>
        <strain evidence="10 11">TNS-C-14</strain>
    </source>
</reference>
<dbReference type="InterPro" id="IPR013979">
    <property type="entry name" value="TIF_beta_prop-like"/>
</dbReference>
<dbReference type="GO" id="GO:0033290">
    <property type="term" value="C:eukaryotic 48S preinitiation complex"/>
    <property type="evidence" value="ECO:0007669"/>
    <property type="project" value="UniProtKB-UniRule"/>
</dbReference>
<dbReference type="GO" id="GO:0005852">
    <property type="term" value="C:eukaryotic translation initiation factor 3 complex"/>
    <property type="evidence" value="ECO:0007669"/>
    <property type="project" value="UniProtKB-UniRule"/>
</dbReference>
<keyword evidence="11" id="KW-1185">Reference proteome</keyword>
<dbReference type="GO" id="GO:0001732">
    <property type="term" value="P:formation of cytoplasmic translation initiation complex"/>
    <property type="evidence" value="ECO:0007669"/>
    <property type="project" value="UniProtKB-UniRule"/>
</dbReference>
<comment type="subcellular location">
    <subcellularLocation>
        <location evidence="1 6 7">Cytoplasm</location>
    </subcellularLocation>
</comment>
<dbReference type="CDD" id="cd12278">
    <property type="entry name" value="RRM_eIF3B"/>
    <property type="match status" value="1"/>
</dbReference>
<dbReference type="SUPFAM" id="SSF54928">
    <property type="entry name" value="RNA-binding domain, RBD"/>
    <property type="match status" value="1"/>
</dbReference>
<gene>
    <name evidence="10" type="ORF">RB653_001499</name>
</gene>
<dbReference type="InterPro" id="IPR000504">
    <property type="entry name" value="RRM_dom"/>
</dbReference>
<dbReference type="PIRSF" id="PIRSF036424">
    <property type="entry name" value="eIF3b"/>
    <property type="match status" value="1"/>
</dbReference>
<evidence type="ECO:0000256" key="2">
    <source>
        <dbReference type="ARBA" id="ARBA00022490"/>
    </source>
</evidence>
<comment type="subunit">
    <text evidence="6 7">Component of the eukaryotic translation initiation factor 3 (eIF-3) complex.</text>
</comment>
<evidence type="ECO:0000256" key="7">
    <source>
        <dbReference type="PIRNR" id="PIRNR036424"/>
    </source>
</evidence>
<dbReference type="Proteomes" id="UP001344447">
    <property type="component" value="Unassembled WGS sequence"/>
</dbReference>
<evidence type="ECO:0000256" key="5">
    <source>
        <dbReference type="ARBA" id="ARBA00022917"/>
    </source>
</evidence>
<evidence type="ECO:0000256" key="1">
    <source>
        <dbReference type="ARBA" id="ARBA00004496"/>
    </source>
</evidence>
<dbReference type="GO" id="GO:0003743">
    <property type="term" value="F:translation initiation factor activity"/>
    <property type="evidence" value="ECO:0007669"/>
    <property type="project" value="UniProtKB-UniRule"/>
</dbReference>
<dbReference type="GO" id="GO:0016282">
    <property type="term" value="C:eukaryotic 43S preinitiation complex"/>
    <property type="evidence" value="ECO:0007669"/>
    <property type="project" value="UniProtKB-UniRule"/>
</dbReference>
<evidence type="ECO:0000313" key="10">
    <source>
        <dbReference type="EMBL" id="KAK5581466.1"/>
    </source>
</evidence>
<evidence type="ECO:0000259" key="9">
    <source>
        <dbReference type="PROSITE" id="PS50102"/>
    </source>
</evidence>
<keyword evidence="2 6" id="KW-0963">Cytoplasm</keyword>
<accession>A0AAN7YWP4</accession>
<dbReference type="AlphaFoldDB" id="A0AAN7YWP4"/>
<dbReference type="EMBL" id="JAVFKY010000002">
    <property type="protein sequence ID" value="KAK5581466.1"/>
    <property type="molecule type" value="Genomic_DNA"/>
</dbReference>
<feature type="coiled-coil region" evidence="8">
    <location>
        <begin position="567"/>
        <end position="594"/>
    </location>
</feature>
<dbReference type="SUPFAM" id="SSF69322">
    <property type="entry name" value="Tricorn protease domain 2"/>
    <property type="match status" value="1"/>
</dbReference>
<name>A0AAN7YWP4_9MYCE</name>
<dbReference type="Pfam" id="PF00076">
    <property type="entry name" value="RRM_1"/>
    <property type="match status" value="1"/>
</dbReference>
<feature type="domain" description="RRM" evidence="9">
    <location>
        <begin position="29"/>
        <end position="115"/>
    </location>
</feature>